<accession>A0A5B8UKJ1</accession>
<protein>
    <submittedName>
        <fullName evidence="3">SDR family NAD(P)-dependent oxidoreductase</fullName>
    </submittedName>
</protein>
<evidence type="ECO:0000313" key="3">
    <source>
        <dbReference type="EMBL" id="QEC56922.1"/>
    </source>
</evidence>
<comment type="similarity">
    <text evidence="1">Belongs to the short-chain dehydrogenases/reductases (SDR) family.</text>
</comment>
<keyword evidence="4" id="KW-1185">Reference proteome</keyword>
<dbReference type="EMBL" id="CP042433">
    <property type="protein sequence ID" value="QEC56922.1"/>
    <property type="molecule type" value="Genomic_DNA"/>
</dbReference>
<reference evidence="3 4" key="1">
    <citation type="journal article" date="2015" name="Int. J. Syst. Evol. Microbiol.">
        <title>Flavisolibacter ginsenosidimutans sp. nov., with ginsenoside-converting activity isolated from soil used for cultivating ginseng.</title>
        <authorList>
            <person name="Zhao Y."/>
            <person name="Liu Q."/>
            <person name="Kang M.S."/>
            <person name="Jin F."/>
            <person name="Yu H."/>
            <person name="Im W.T."/>
        </authorList>
    </citation>
    <scope>NUCLEOTIDE SEQUENCE [LARGE SCALE GENOMIC DNA]</scope>
    <source>
        <strain evidence="3 4">Gsoil 636</strain>
    </source>
</reference>
<name>A0A5B8UKJ1_9BACT</name>
<evidence type="ECO:0000256" key="1">
    <source>
        <dbReference type="ARBA" id="ARBA00006484"/>
    </source>
</evidence>
<dbReference type="KEGG" id="fgg:FSB75_13780"/>
<dbReference type="Pfam" id="PF00106">
    <property type="entry name" value="adh_short"/>
    <property type="match status" value="1"/>
</dbReference>
<gene>
    <name evidence="3" type="ORF">FSB75_13780</name>
</gene>
<dbReference type="InterPro" id="IPR036291">
    <property type="entry name" value="NAD(P)-bd_dom_sf"/>
</dbReference>
<evidence type="ECO:0000313" key="4">
    <source>
        <dbReference type="Proteomes" id="UP000321204"/>
    </source>
</evidence>
<dbReference type="SUPFAM" id="SSF51735">
    <property type="entry name" value="NAD(P)-binding Rossmann-fold domains"/>
    <property type="match status" value="1"/>
</dbReference>
<keyword evidence="2" id="KW-0560">Oxidoreductase</keyword>
<dbReference type="OrthoDB" id="9810908at2"/>
<dbReference type="AlphaFoldDB" id="A0A5B8UKJ1"/>
<dbReference type="RefSeq" id="WP_146788622.1">
    <property type="nucleotide sequence ID" value="NZ_BAABIO010000003.1"/>
</dbReference>
<dbReference type="PRINTS" id="PR00081">
    <property type="entry name" value="GDHRDH"/>
</dbReference>
<proteinExistence type="inferred from homology"/>
<sequence length="230" mass="24814">MNKTVIITGATGNLGSAVTKKFLTEGYTVIATVTSEEAKKGLPPSDKLQAEIVNLTDENETENFVQRTIAQHRKIDAALLLVGGFAMGNIGATKGEDIKKQLALNFHTAYNVTRPLFAHMMENGEGRLVFIGSRPALNAAAGKNLIAYGLSKSLLFKLAEYLNEEAKGRNVTATVVAPSTIDTPLNRKDMPNANPDNWVKPEALADVLEFVVSGKSAPLRETVLKVYNNS</sequence>
<evidence type="ECO:0000256" key="2">
    <source>
        <dbReference type="ARBA" id="ARBA00023002"/>
    </source>
</evidence>
<dbReference type="Gene3D" id="3.40.50.720">
    <property type="entry name" value="NAD(P)-binding Rossmann-like Domain"/>
    <property type="match status" value="1"/>
</dbReference>
<dbReference type="GO" id="GO:0016491">
    <property type="term" value="F:oxidoreductase activity"/>
    <property type="evidence" value="ECO:0007669"/>
    <property type="project" value="UniProtKB-KW"/>
</dbReference>
<dbReference type="InterPro" id="IPR002347">
    <property type="entry name" value="SDR_fam"/>
</dbReference>
<dbReference type="Proteomes" id="UP000321204">
    <property type="component" value="Chromosome"/>
</dbReference>
<organism evidence="3 4">
    <name type="scientific">Flavisolibacter ginsenosidimutans</name>
    <dbReference type="NCBI Taxonomy" id="661481"/>
    <lineage>
        <taxon>Bacteria</taxon>
        <taxon>Pseudomonadati</taxon>
        <taxon>Bacteroidota</taxon>
        <taxon>Chitinophagia</taxon>
        <taxon>Chitinophagales</taxon>
        <taxon>Chitinophagaceae</taxon>
        <taxon>Flavisolibacter</taxon>
    </lineage>
</organism>
<dbReference type="PANTHER" id="PTHR43669">
    <property type="entry name" value="5-KETO-D-GLUCONATE 5-REDUCTASE"/>
    <property type="match status" value="1"/>
</dbReference>
<dbReference type="PANTHER" id="PTHR43669:SF3">
    <property type="entry name" value="ALCOHOL DEHYDROGENASE, PUTATIVE (AFU_ORTHOLOGUE AFUA_3G03445)-RELATED"/>
    <property type="match status" value="1"/>
</dbReference>